<keyword evidence="1" id="KW-0732">Signal</keyword>
<evidence type="ECO:0000313" key="3">
    <source>
        <dbReference type="EMBL" id="SDF90676.1"/>
    </source>
</evidence>
<accession>A0A1G7PWN2</accession>
<dbReference type="Pfam" id="PF01345">
    <property type="entry name" value="DUF11"/>
    <property type="match status" value="1"/>
</dbReference>
<dbReference type="InterPro" id="IPR002909">
    <property type="entry name" value="IPT_dom"/>
</dbReference>
<dbReference type="Gene3D" id="2.130.10.10">
    <property type="entry name" value="YVTN repeat-like/Quinoprotein amine dehydrogenase"/>
    <property type="match status" value="1"/>
</dbReference>
<dbReference type="InterPro" id="IPR013783">
    <property type="entry name" value="Ig-like_fold"/>
</dbReference>
<protein>
    <submittedName>
        <fullName evidence="3">IPT/TIG domain-containing protein</fullName>
    </submittedName>
</protein>
<sequence length="1492" mass="149735">MTSLNLRLRCLLSLLLVVFLQGCAGGGSGSGSNPSGGTTTPTQTTLTVTGISPTKIQAGASDLTLTITGTGFQQSTQLQLAGATVTSAYVSGTQMTALVPAKSLTNGALLTVVAMNGSTTSSSPANALSLEVDNPVPQVTGFSPSSLMAAAGSSTMSLSGSGFVPSSVVQINGTPRPTAFGNSGQVTFTVTDEDLASGGSLNLTVFNPAPAGGTSSAASVPVLYPLPSLVSLSPSSVPQGNTSAKTITVTGTNFMSGSVAMVNGSARPTSVLNNSQLTFDLSVADQATAGTVSVTITNPTPGGGTSSAATLTIAKSTPSSVVSSVTPTQFVVNTAASFTVQATNISASSVVNWNGTPLTTTYTSYTVSNATYYYLVATLPASLVPAVGTASVTVTNPTSAPSNAITVQVVNPPVPVLTSIAPNGTPLGTGTTVTVTGTSFTSSSSVFWDGVAQPTTFKNSATLTFQVAASQVTLPGNHQVTVSTPAPGGGASAPAGFTAYISIPTNAMVKHPTNGLLYVSVPGSAGPPYGNTVVSVDPATGTFGKPILVGSEPNKLAISSDGTTMWVGLDGVSAVQKVDLTTGTLGMQFSLGGGVGTYSYTPVVHAIAVLPGTTNSVAISALASPYLYEDYLTIYDNGVARTNNALLSTVGTMPAIAVDPSQSLLYATSYESGYQVFSYDSTGLHHQAGDSGTAVLDGNYGSALQIDRGRAYLNLGKVLNSADGTLLGTFYSAGTTVAVGPIVSDSAQGKVFILNVPPTYYYGTPVTATIQAFRQSDFTAIANASIPMGGAMVGTKYGGGGSSVTAFNASNGIDTLVRWGSNGLAFRAANGIFSVRSNVVQDLSNTNADLAVAVNTPASATTGTSYTATINVTNNGPSAATAVALSGVLPTNALQVSTSSSVGNCTAVNTLTCSLGNLASGASATITVVLKGTDNGSATIAANVQAGENDPTSSNNSASASTTLSGGTYAAVPRIGAIAPNAAALGSDDVTVTVSGAGFISGSVVNWNGTALNTSVVSSTQLKATVPAASLKTLSWASITVSTPAPGGGLSAALPFTVYNVLKLTANRIAVEPFTGKLYATVNSAATETTGNSLVTVDPVGGTFSTGISIGSQPTKMAFTDSGNYMYVLQTGATSVGRYNLQTKTLDFSFPVSTTDGTSSAGYTPRDLAVVPGSETSLSVDLGSWPGIAMYDVNPTSHTATTRTGTYGQNATGPYTGSSLQFLNSNTMFSFNIDTTGGTLNKFSVASTGLVGSSQQQYTLNSFNSFSLKNGIGYANAGGVANLGLPMPASLGVFLHTASNITASTTSTSSQLTAPDPSLGRSFFALTTAQGSAPTQQTFYAFDQKSYQQTDALTTTVTGSTATSSSITDVDFVRWGQDGLALLQSDGYIVFLRGPFVVPGLMWQNAAATLTSASSNMLTHGSGNVTLTFTGTGFLPGMAVLWNGSYRTTTLVDSTHAAVAIPASDLASAGSATVTAVNPGASASTGLTITIQ</sequence>
<proteinExistence type="predicted"/>
<dbReference type="OrthoDB" id="99634at2"/>
<name>A0A1G7PWN2_9BACT</name>
<evidence type="ECO:0000313" key="4">
    <source>
        <dbReference type="Proteomes" id="UP000182427"/>
    </source>
</evidence>
<dbReference type="SMART" id="SM00429">
    <property type="entry name" value="IPT"/>
    <property type="match status" value="3"/>
</dbReference>
<feature type="domain" description="IPT/TIG" evidence="2">
    <location>
        <begin position="414"/>
        <end position="500"/>
    </location>
</feature>
<dbReference type="InterPro" id="IPR015943">
    <property type="entry name" value="WD40/YVTN_repeat-like_dom_sf"/>
</dbReference>
<evidence type="ECO:0000259" key="2">
    <source>
        <dbReference type="SMART" id="SM00429"/>
    </source>
</evidence>
<dbReference type="SUPFAM" id="SSF63829">
    <property type="entry name" value="Calcium-dependent phosphotriesterase"/>
    <property type="match status" value="1"/>
</dbReference>
<dbReference type="Proteomes" id="UP000182427">
    <property type="component" value="Chromosome I"/>
</dbReference>
<dbReference type="EMBL" id="LT629690">
    <property type="protein sequence ID" value="SDF90676.1"/>
    <property type="molecule type" value="Genomic_DNA"/>
</dbReference>
<dbReference type="InterPro" id="IPR001434">
    <property type="entry name" value="OmcB-like_DUF11"/>
</dbReference>
<dbReference type="InterPro" id="IPR014756">
    <property type="entry name" value="Ig_E-set"/>
</dbReference>
<feature type="signal peptide" evidence="1">
    <location>
        <begin position="1"/>
        <end position="24"/>
    </location>
</feature>
<dbReference type="SUPFAM" id="SSF63825">
    <property type="entry name" value="YWTD domain"/>
    <property type="match status" value="1"/>
</dbReference>
<feature type="domain" description="IPT/TIG" evidence="2">
    <location>
        <begin position="226"/>
        <end position="314"/>
    </location>
</feature>
<dbReference type="PROSITE" id="PS51257">
    <property type="entry name" value="PROKAR_LIPOPROTEIN"/>
    <property type="match status" value="1"/>
</dbReference>
<feature type="chain" id="PRO_5009242308" evidence="1">
    <location>
        <begin position="25"/>
        <end position="1492"/>
    </location>
</feature>
<gene>
    <name evidence="3" type="ORF">SAMN05444167_3654</name>
</gene>
<evidence type="ECO:0000256" key="1">
    <source>
        <dbReference type="SAM" id="SignalP"/>
    </source>
</evidence>
<dbReference type="Pfam" id="PF01833">
    <property type="entry name" value="TIG"/>
    <property type="match status" value="4"/>
</dbReference>
<dbReference type="RefSeq" id="WP_083346411.1">
    <property type="nucleotide sequence ID" value="NZ_LT629690.1"/>
</dbReference>
<organism evidence="3 4">
    <name type="scientific">Terriglobus roseus</name>
    <dbReference type="NCBI Taxonomy" id="392734"/>
    <lineage>
        <taxon>Bacteria</taxon>
        <taxon>Pseudomonadati</taxon>
        <taxon>Acidobacteriota</taxon>
        <taxon>Terriglobia</taxon>
        <taxon>Terriglobales</taxon>
        <taxon>Acidobacteriaceae</taxon>
        <taxon>Terriglobus</taxon>
    </lineage>
</organism>
<keyword evidence="4" id="KW-1185">Reference proteome</keyword>
<dbReference type="Gene3D" id="2.60.40.10">
    <property type="entry name" value="Immunoglobulins"/>
    <property type="match status" value="7"/>
</dbReference>
<dbReference type="SUPFAM" id="SSF81296">
    <property type="entry name" value="E set domains"/>
    <property type="match status" value="6"/>
</dbReference>
<feature type="domain" description="IPT/TIG" evidence="2">
    <location>
        <begin position="972"/>
        <end position="1059"/>
    </location>
</feature>
<reference evidence="4" key="1">
    <citation type="submission" date="2016-10" db="EMBL/GenBank/DDBJ databases">
        <authorList>
            <person name="Varghese N."/>
            <person name="Submissions S."/>
        </authorList>
    </citation>
    <scope>NUCLEOTIDE SEQUENCE [LARGE SCALE GENOMIC DNA]</scope>
    <source>
        <strain evidence="4">GAS232</strain>
    </source>
</reference>